<evidence type="ECO:0000313" key="10">
    <source>
        <dbReference type="Proteomes" id="UP001365405"/>
    </source>
</evidence>
<dbReference type="EC" id="5.2.1.8" evidence="7"/>
<dbReference type="Gene3D" id="3.10.50.40">
    <property type="match status" value="2"/>
</dbReference>
<gene>
    <name evidence="7" type="primary">surA</name>
    <name evidence="9" type="ORF">AACH10_15915</name>
</gene>
<dbReference type="Pfam" id="PF09312">
    <property type="entry name" value="SurA_N"/>
    <property type="match status" value="1"/>
</dbReference>
<dbReference type="InterPro" id="IPR027304">
    <property type="entry name" value="Trigger_fact/SurA_dom_sf"/>
</dbReference>
<keyword evidence="3 7" id="KW-0574">Periplasm</keyword>
<dbReference type="InterPro" id="IPR046357">
    <property type="entry name" value="PPIase_dom_sf"/>
</dbReference>
<keyword evidence="10" id="KW-1185">Reference proteome</keyword>
<evidence type="ECO:0000256" key="2">
    <source>
        <dbReference type="ARBA" id="ARBA00022737"/>
    </source>
</evidence>
<name>A0ABU9CMF6_9BURK</name>
<evidence type="ECO:0000256" key="4">
    <source>
        <dbReference type="ARBA" id="ARBA00023110"/>
    </source>
</evidence>
<dbReference type="Gene3D" id="1.10.4030.10">
    <property type="entry name" value="Porin chaperone SurA, peptide-binding domain"/>
    <property type="match status" value="1"/>
</dbReference>
<feature type="chain" id="PRO_5044918635" description="Chaperone SurA" evidence="7">
    <location>
        <begin position="50"/>
        <end position="478"/>
    </location>
</feature>
<organism evidence="9 10">
    <name type="scientific">Pseudaquabacterium inlustre</name>
    <dbReference type="NCBI Taxonomy" id="2984192"/>
    <lineage>
        <taxon>Bacteria</taxon>
        <taxon>Pseudomonadati</taxon>
        <taxon>Pseudomonadota</taxon>
        <taxon>Betaproteobacteria</taxon>
        <taxon>Burkholderiales</taxon>
        <taxon>Sphaerotilaceae</taxon>
        <taxon>Pseudaquabacterium</taxon>
    </lineage>
</organism>
<comment type="domain">
    <text evidence="7">The PPIase activity resides only in the second parvulin domain. The N-terminal region and the C-terminal tail are necessary and sufficient for the chaperone activity of SurA. The PPIase activity is dispensable for SurA to function as a chaperone. The N-terminal region and the C-terminal tail are also required for porin recognition.</text>
</comment>
<dbReference type="PANTHER" id="PTHR47637">
    <property type="entry name" value="CHAPERONE SURA"/>
    <property type="match status" value="1"/>
</dbReference>
<dbReference type="PROSITE" id="PS01096">
    <property type="entry name" value="PPIC_PPIASE_1"/>
    <property type="match status" value="1"/>
</dbReference>
<evidence type="ECO:0000256" key="7">
    <source>
        <dbReference type="HAMAP-Rule" id="MF_01183"/>
    </source>
</evidence>
<evidence type="ECO:0000313" key="9">
    <source>
        <dbReference type="EMBL" id="MEK8051737.1"/>
    </source>
</evidence>
<protein>
    <recommendedName>
        <fullName evidence="7">Chaperone SurA</fullName>
    </recommendedName>
    <alternativeName>
        <fullName evidence="7">Peptidyl-prolyl cis-trans isomerase SurA</fullName>
        <shortName evidence="7">PPIase SurA</shortName>
        <ecNumber evidence="7">5.2.1.8</ecNumber>
    </alternativeName>
    <alternativeName>
        <fullName evidence="7">Rotamase SurA</fullName>
    </alternativeName>
</protein>
<keyword evidence="1 7" id="KW-0732">Signal</keyword>
<evidence type="ECO:0000256" key="6">
    <source>
        <dbReference type="ARBA" id="ARBA00023235"/>
    </source>
</evidence>
<dbReference type="Pfam" id="PF00639">
    <property type="entry name" value="Rotamase"/>
    <property type="match status" value="2"/>
</dbReference>
<comment type="subcellular location">
    <subcellularLocation>
        <location evidence="7">Periplasm</location>
    </subcellularLocation>
    <text evidence="7">Is capable of associating with the outer membrane.</text>
</comment>
<dbReference type="EMBL" id="JBBUTH010000008">
    <property type="protein sequence ID" value="MEK8051737.1"/>
    <property type="molecule type" value="Genomic_DNA"/>
</dbReference>
<feature type="domain" description="PpiC" evidence="8">
    <location>
        <begin position="331"/>
        <end position="430"/>
    </location>
</feature>
<reference evidence="9 10" key="1">
    <citation type="submission" date="2024-04" db="EMBL/GenBank/DDBJ databases">
        <title>Novel species of the genus Ideonella isolated from streams.</title>
        <authorList>
            <person name="Lu H."/>
        </authorList>
    </citation>
    <scope>NUCLEOTIDE SEQUENCE [LARGE SCALE GENOMIC DNA]</scope>
    <source>
        <strain evidence="9 10">DXS22W</strain>
    </source>
</reference>
<feature type="domain" description="PpiC" evidence="8">
    <location>
        <begin position="220"/>
        <end position="322"/>
    </location>
</feature>
<dbReference type="SUPFAM" id="SSF109998">
    <property type="entry name" value="Triger factor/SurA peptide-binding domain-like"/>
    <property type="match status" value="1"/>
</dbReference>
<dbReference type="InterPro" id="IPR050280">
    <property type="entry name" value="OMP_Chaperone_SurA"/>
</dbReference>
<keyword evidence="2 7" id="KW-0677">Repeat</keyword>
<sequence length="478" mass="52720" precursor="true">MTHIPCTGLRAGPTVRRAAARVQRRAGSGGALLCALALAGCLAAPTAMAQAAAAATAPRAAVKLGSAERNSRNGDFIVAVVNTELVTSVEVGLRLDRAQAELRRQGGQLPSEESLRQQAVEALIDERVQITYARDSGSKVDDAELDRAVTNVAAQNQITVPQLRERLKAEGMDWARFRNNLRDQLLVERVREREVLNRIRITDGDIDKLLDEQRARLAGEVQLNLAQILVKLPEGASESVVASKQAIAKAALERVQRGESFAQVARELSEDNNRETGGELGLRPAARLPDLFIEAVKELEIGKVTPQPVRSAAGFHVLKVVDRQQPDFYQVTQTHARHILLRVGDATQQPAVLRRMEELRRQIESGARKFEDVAREVSEDGSAPNGGDLGWAAPGQFVPEFEDAMNKLAPGALSAPVVSRFGVHLLRVDERRNVSLEPKEVREQARNQLREAKFEQAYTDWVKELRLRAYIEMREPPL</sequence>
<dbReference type="RefSeq" id="WP_341411436.1">
    <property type="nucleotide sequence ID" value="NZ_JBBUTH010000008.1"/>
</dbReference>
<keyword evidence="6 7" id="KW-0413">Isomerase</keyword>
<dbReference type="PANTHER" id="PTHR47637:SF1">
    <property type="entry name" value="CHAPERONE SURA"/>
    <property type="match status" value="1"/>
</dbReference>
<comment type="caution">
    <text evidence="9">The sequence shown here is derived from an EMBL/GenBank/DDBJ whole genome shotgun (WGS) entry which is preliminary data.</text>
</comment>
<dbReference type="InterPro" id="IPR015391">
    <property type="entry name" value="SurA_N"/>
</dbReference>
<dbReference type="GO" id="GO:0003755">
    <property type="term" value="F:peptidyl-prolyl cis-trans isomerase activity"/>
    <property type="evidence" value="ECO:0007669"/>
    <property type="project" value="UniProtKB-EC"/>
</dbReference>
<feature type="signal peptide" evidence="7">
    <location>
        <begin position="1"/>
        <end position="49"/>
    </location>
</feature>
<evidence type="ECO:0000256" key="3">
    <source>
        <dbReference type="ARBA" id="ARBA00022764"/>
    </source>
</evidence>
<dbReference type="InterPro" id="IPR000297">
    <property type="entry name" value="PPIase_PpiC"/>
</dbReference>
<dbReference type="SUPFAM" id="SSF54534">
    <property type="entry name" value="FKBP-like"/>
    <property type="match status" value="2"/>
</dbReference>
<dbReference type="InterPro" id="IPR023034">
    <property type="entry name" value="PPIase_SurA"/>
</dbReference>
<evidence type="ECO:0000256" key="5">
    <source>
        <dbReference type="ARBA" id="ARBA00023186"/>
    </source>
</evidence>
<dbReference type="InterPro" id="IPR023058">
    <property type="entry name" value="PPIase_PpiC_CS"/>
</dbReference>
<evidence type="ECO:0000259" key="8">
    <source>
        <dbReference type="PROSITE" id="PS50198"/>
    </source>
</evidence>
<evidence type="ECO:0000256" key="1">
    <source>
        <dbReference type="ARBA" id="ARBA00022729"/>
    </source>
</evidence>
<keyword evidence="4 7" id="KW-0697">Rotamase</keyword>
<accession>A0ABU9CMF6</accession>
<dbReference type="HAMAP" id="MF_01183">
    <property type="entry name" value="Chaperone_SurA"/>
    <property type="match status" value="1"/>
</dbReference>
<keyword evidence="5 7" id="KW-0143">Chaperone</keyword>
<dbReference type="Proteomes" id="UP001365405">
    <property type="component" value="Unassembled WGS sequence"/>
</dbReference>
<comment type="function">
    <text evidence="7">Chaperone involved in the correct folding and assembly of outer membrane proteins. Recognizes specific patterns of aromatic residues and the orientation of their side chains, which are found more frequently in integral outer membrane proteins. May act in both early periplasmic and late outer membrane-associated steps of protein maturation.</text>
</comment>
<proteinExistence type="inferred from homology"/>
<comment type="catalytic activity">
    <reaction evidence="7">
        <text>[protein]-peptidylproline (omega=180) = [protein]-peptidylproline (omega=0)</text>
        <dbReference type="Rhea" id="RHEA:16237"/>
        <dbReference type="Rhea" id="RHEA-COMP:10747"/>
        <dbReference type="Rhea" id="RHEA-COMP:10748"/>
        <dbReference type="ChEBI" id="CHEBI:83833"/>
        <dbReference type="ChEBI" id="CHEBI:83834"/>
        <dbReference type="EC" id="5.2.1.8"/>
    </reaction>
</comment>
<dbReference type="PROSITE" id="PS50198">
    <property type="entry name" value="PPIC_PPIASE_2"/>
    <property type="match status" value="2"/>
</dbReference>